<dbReference type="AlphaFoldDB" id="A0A1H0PBS6"/>
<proteinExistence type="predicted"/>
<keyword evidence="6" id="KW-1185">Reference proteome</keyword>
<evidence type="ECO:0000313" key="5">
    <source>
        <dbReference type="EMBL" id="SDP02099.1"/>
    </source>
</evidence>
<dbReference type="RefSeq" id="WP_084314073.1">
    <property type="nucleotide sequence ID" value="NZ_FNIJ01000020.1"/>
</dbReference>
<dbReference type="InterPro" id="IPR028203">
    <property type="entry name" value="PSII_CF48-like_dom"/>
</dbReference>
<reference evidence="6" key="1">
    <citation type="submission" date="2016-10" db="EMBL/GenBank/DDBJ databases">
        <authorList>
            <person name="Varghese N."/>
            <person name="Submissions S."/>
        </authorList>
    </citation>
    <scope>NUCLEOTIDE SEQUENCE [LARGE SCALE GENOMIC DNA]</scope>
    <source>
        <strain evidence="6">JCM 21621</strain>
    </source>
</reference>
<dbReference type="InterPro" id="IPR015943">
    <property type="entry name" value="WD40/YVTN_repeat-like_dom_sf"/>
</dbReference>
<name>A0A1H0PBS6_9PSED</name>
<evidence type="ECO:0000259" key="4">
    <source>
        <dbReference type="Pfam" id="PF14870"/>
    </source>
</evidence>
<dbReference type="STRING" id="198616.SAMN05216193_12022"/>
<dbReference type="InterPro" id="IPR036278">
    <property type="entry name" value="Sialidase_sf"/>
</dbReference>
<keyword evidence="3" id="KW-0732">Signal</keyword>
<dbReference type="EMBL" id="FNIJ01000020">
    <property type="protein sequence ID" value="SDP02099.1"/>
    <property type="molecule type" value="Genomic_DNA"/>
</dbReference>
<dbReference type="PANTHER" id="PTHR47199">
    <property type="entry name" value="PHOTOSYSTEM II STABILITY/ASSEMBLY FACTOR HCF136, CHLOROPLASTIC"/>
    <property type="match status" value="1"/>
</dbReference>
<gene>
    <name evidence="5" type="ORF">SAMN05216193_12022</name>
</gene>
<dbReference type="OrthoDB" id="9813892at2"/>
<dbReference type="PANTHER" id="PTHR47199:SF2">
    <property type="entry name" value="PHOTOSYSTEM II STABILITY_ASSEMBLY FACTOR HCF136, CHLOROPLASTIC"/>
    <property type="match status" value="1"/>
</dbReference>
<feature type="signal peptide" evidence="3">
    <location>
        <begin position="1"/>
        <end position="22"/>
    </location>
</feature>
<dbReference type="Pfam" id="PF14870">
    <property type="entry name" value="PSII_BNR"/>
    <property type="match status" value="1"/>
</dbReference>
<dbReference type="Gene3D" id="2.130.10.10">
    <property type="entry name" value="YVTN repeat-like/Quinoprotein amine dehydrogenase"/>
    <property type="match status" value="1"/>
</dbReference>
<keyword evidence="2" id="KW-0604">Photosystem II</keyword>
<dbReference type="GO" id="GO:0015979">
    <property type="term" value="P:photosynthesis"/>
    <property type="evidence" value="ECO:0007669"/>
    <property type="project" value="UniProtKB-KW"/>
</dbReference>
<dbReference type="GO" id="GO:0009523">
    <property type="term" value="C:photosystem II"/>
    <property type="evidence" value="ECO:0007669"/>
    <property type="project" value="UniProtKB-KW"/>
</dbReference>
<evidence type="ECO:0000256" key="1">
    <source>
        <dbReference type="ARBA" id="ARBA00022531"/>
    </source>
</evidence>
<evidence type="ECO:0000256" key="2">
    <source>
        <dbReference type="ARBA" id="ARBA00023276"/>
    </source>
</evidence>
<dbReference type="Proteomes" id="UP000242957">
    <property type="component" value="Unassembled WGS sequence"/>
</dbReference>
<protein>
    <recommendedName>
        <fullName evidence="4">Photosynthesis system II assembly factor Ycf48/Hcf136-like domain-containing protein</fullName>
    </recommendedName>
</protein>
<evidence type="ECO:0000256" key="3">
    <source>
        <dbReference type="SAM" id="SignalP"/>
    </source>
</evidence>
<dbReference type="SUPFAM" id="SSF50939">
    <property type="entry name" value="Sialidases"/>
    <property type="match status" value="1"/>
</dbReference>
<keyword evidence="1" id="KW-0602">Photosynthesis</keyword>
<sequence length="323" mass="34466">MRQLIGYAVSALVMATVAYAFAPRSPAPLEPTTLHADRVQINDMLLNGEQLVAVGERGTILSSHDNGLTWKEAALSPQRAITLTGVAALNVRELVAVGHDGWMLRSEDGGASWREVGYNAELGEPLLGVWSADGQHVTAFGSYGKYLESADAGRSWTAREINADGYHFNGMDGSRSGRQMLVGEQGLVMRSSDGGASWESLPAFYNGSLFGVARISDERWLAYGMRGHVFLSEDFGQHWQQVALDSQNTFYGHVLLPGGNGVVLVGADSSLVHLDARGRVLDSTRRTGLGTLTSAAAPSQRLVLVGGERGVFQGAGERLAAGH</sequence>
<feature type="chain" id="PRO_5017424849" description="Photosynthesis system II assembly factor Ycf48/Hcf136-like domain-containing protein" evidence="3">
    <location>
        <begin position="23"/>
        <end position="323"/>
    </location>
</feature>
<feature type="domain" description="Photosynthesis system II assembly factor Ycf48/Hcf136-like" evidence="4">
    <location>
        <begin position="53"/>
        <end position="165"/>
    </location>
</feature>
<evidence type="ECO:0000313" key="6">
    <source>
        <dbReference type="Proteomes" id="UP000242957"/>
    </source>
</evidence>
<dbReference type="CDD" id="cd15482">
    <property type="entry name" value="Sialidase_non-viral"/>
    <property type="match status" value="1"/>
</dbReference>
<accession>A0A1H0PBS6</accession>
<organism evidence="5 6">
    <name type="scientific">Pseudomonas jinjuensis</name>
    <dbReference type="NCBI Taxonomy" id="198616"/>
    <lineage>
        <taxon>Bacteria</taxon>
        <taxon>Pseudomonadati</taxon>
        <taxon>Pseudomonadota</taxon>
        <taxon>Gammaproteobacteria</taxon>
        <taxon>Pseudomonadales</taxon>
        <taxon>Pseudomonadaceae</taxon>
        <taxon>Pseudomonas</taxon>
    </lineage>
</organism>